<name>A0AAN6NDA4_9PEZI</name>
<dbReference type="SUPFAM" id="SSF53067">
    <property type="entry name" value="Actin-like ATPase domain"/>
    <property type="match status" value="2"/>
</dbReference>
<dbReference type="AlphaFoldDB" id="A0AAN6NDA4"/>
<sequence length="602" mass="64518">MTSPVDIITLENFESKMPRWNPTSSNHLYALVDMGSNGIRFSISDLSPPSARLLRCVYQERAAISLFDALNESSSAEDGQNRPLTFPADTIKLVSQTLARFWKIAVDDYGVPPAQVTVFATEAMRRAENAAAMLDAISAETPDLVVHILAPHVETLFGSVGARSGFVDVKGLFLDLGGGSVQMTYMDTHAAKAEDEVNYAVAAAMAGESLPFGAARLIKVLENASAAVQAAEKSKLHGGMGEAFQKLRAKFPSLAATAAAARETDGSGIDIYVCGGGFRGYGSMLMHKDRIQPYPIPIIGTYTRSGKAFSKTKDMLKANKDFDGKIFGMSKRRRAQFPAIVTVVEALIAAVPRIRSVTFCAGGNREGALMMKLPYAIRESNPLALLVAPIAPSLASAHGEQTTQMHLVLDTLISALPDDAPSSRTATVFGQQLGPLFACHIWARTGQDADLNASAALHDAVTGYPGYPGLTHFGRAVLGLTLCARWGAGLGPIDHQLHRNLRELVDRTDSNASFWADYIGAVAAALARVVTAWPVSPDAIKDTIRFRTSTKCGKKHKISLAISISERAARGINLQDLVDIFKNVAKRADDKALTVITETFAA</sequence>
<comment type="caution">
    <text evidence="3">The sequence shown here is derived from an EMBL/GenBank/DDBJ whole genome shotgun (WGS) entry which is preliminary data.</text>
</comment>
<keyword evidence="4" id="KW-1185">Reference proteome</keyword>
<dbReference type="FunFam" id="3.30.420.40:FF:000191">
    <property type="entry name" value="Retrograde regulation protein 2"/>
    <property type="match status" value="1"/>
</dbReference>
<evidence type="ECO:0000313" key="4">
    <source>
        <dbReference type="Proteomes" id="UP001303473"/>
    </source>
</evidence>
<dbReference type="InterPro" id="IPR003695">
    <property type="entry name" value="Ppx_GppA_N"/>
</dbReference>
<dbReference type="Pfam" id="PF02541">
    <property type="entry name" value="Ppx-GppA"/>
    <property type="match status" value="1"/>
</dbReference>
<dbReference type="Gene3D" id="3.30.420.150">
    <property type="entry name" value="Exopolyphosphatase. Domain 2"/>
    <property type="match status" value="1"/>
</dbReference>
<dbReference type="InterPro" id="IPR050273">
    <property type="entry name" value="GppA/Ppx_hydrolase"/>
</dbReference>
<dbReference type="InterPro" id="IPR043129">
    <property type="entry name" value="ATPase_NBD"/>
</dbReference>
<dbReference type="Proteomes" id="UP001303473">
    <property type="component" value="Unassembled WGS sequence"/>
</dbReference>
<feature type="domain" description="RTG2 C-terminal" evidence="2">
    <location>
        <begin position="401"/>
        <end position="587"/>
    </location>
</feature>
<proteinExistence type="predicted"/>
<dbReference type="InterPro" id="IPR057512">
    <property type="entry name" value="RTG2_C"/>
</dbReference>
<evidence type="ECO:0000259" key="2">
    <source>
        <dbReference type="Pfam" id="PF23566"/>
    </source>
</evidence>
<accession>A0AAN6NDA4</accession>
<reference evidence="4" key="1">
    <citation type="journal article" date="2023" name="Mol. Phylogenet. Evol.">
        <title>Genome-scale phylogeny and comparative genomics of the fungal order Sordariales.</title>
        <authorList>
            <person name="Hensen N."/>
            <person name="Bonometti L."/>
            <person name="Westerberg I."/>
            <person name="Brannstrom I.O."/>
            <person name="Guillou S."/>
            <person name="Cros-Aarteil S."/>
            <person name="Calhoun S."/>
            <person name="Haridas S."/>
            <person name="Kuo A."/>
            <person name="Mondo S."/>
            <person name="Pangilinan J."/>
            <person name="Riley R."/>
            <person name="LaButti K."/>
            <person name="Andreopoulos B."/>
            <person name="Lipzen A."/>
            <person name="Chen C."/>
            <person name="Yan M."/>
            <person name="Daum C."/>
            <person name="Ng V."/>
            <person name="Clum A."/>
            <person name="Steindorff A."/>
            <person name="Ohm R.A."/>
            <person name="Martin F."/>
            <person name="Silar P."/>
            <person name="Natvig D.O."/>
            <person name="Lalanne C."/>
            <person name="Gautier V."/>
            <person name="Ament-Velasquez S.L."/>
            <person name="Kruys A."/>
            <person name="Hutchinson M.I."/>
            <person name="Powell A.J."/>
            <person name="Barry K."/>
            <person name="Miller A.N."/>
            <person name="Grigoriev I.V."/>
            <person name="Debuchy R."/>
            <person name="Gladieux P."/>
            <person name="Hiltunen Thoren M."/>
            <person name="Johannesson H."/>
        </authorList>
    </citation>
    <scope>NUCLEOTIDE SEQUENCE [LARGE SCALE GENOMIC DNA]</scope>
    <source>
        <strain evidence="4">CBS 340.73</strain>
    </source>
</reference>
<dbReference type="PANTHER" id="PTHR30005">
    <property type="entry name" value="EXOPOLYPHOSPHATASE"/>
    <property type="match status" value="1"/>
</dbReference>
<feature type="domain" description="Ppx/GppA phosphatase N-terminal" evidence="1">
    <location>
        <begin position="53"/>
        <end position="375"/>
    </location>
</feature>
<dbReference type="EMBL" id="MU853764">
    <property type="protein sequence ID" value="KAK3943660.1"/>
    <property type="molecule type" value="Genomic_DNA"/>
</dbReference>
<evidence type="ECO:0000259" key="1">
    <source>
        <dbReference type="Pfam" id="PF02541"/>
    </source>
</evidence>
<dbReference type="Pfam" id="PF23566">
    <property type="entry name" value="RTG2_C"/>
    <property type="match status" value="1"/>
</dbReference>
<dbReference type="GO" id="GO:0006357">
    <property type="term" value="P:regulation of transcription by RNA polymerase II"/>
    <property type="evidence" value="ECO:0007669"/>
    <property type="project" value="TreeGrafter"/>
</dbReference>
<gene>
    <name evidence="3" type="ORF">QBC46DRAFT_361679</name>
</gene>
<dbReference type="PANTHER" id="PTHR30005:SF0">
    <property type="entry name" value="RETROGRADE REGULATION PROTEIN 2"/>
    <property type="match status" value="1"/>
</dbReference>
<protein>
    <submittedName>
        <fullName evidence="3">Retrograde regulation protein</fullName>
    </submittedName>
</protein>
<evidence type="ECO:0000313" key="3">
    <source>
        <dbReference type="EMBL" id="KAK3943660.1"/>
    </source>
</evidence>
<dbReference type="Gene3D" id="3.30.420.40">
    <property type="match status" value="1"/>
</dbReference>
<organism evidence="3 4">
    <name type="scientific">Diplogelasinospora grovesii</name>
    <dbReference type="NCBI Taxonomy" id="303347"/>
    <lineage>
        <taxon>Eukaryota</taxon>
        <taxon>Fungi</taxon>
        <taxon>Dikarya</taxon>
        <taxon>Ascomycota</taxon>
        <taxon>Pezizomycotina</taxon>
        <taxon>Sordariomycetes</taxon>
        <taxon>Sordariomycetidae</taxon>
        <taxon>Sordariales</taxon>
        <taxon>Diplogelasinosporaceae</taxon>
        <taxon>Diplogelasinospora</taxon>
    </lineage>
</organism>